<reference evidence="5" key="1">
    <citation type="submission" date="2023-04" db="EMBL/GenBank/DDBJ databases">
        <authorList>
            <person name="Vijverberg K."/>
            <person name="Xiong W."/>
            <person name="Schranz E."/>
        </authorList>
    </citation>
    <scope>NUCLEOTIDE SEQUENCE</scope>
</reference>
<dbReference type="NCBIfam" id="TIGR01494">
    <property type="entry name" value="ATPase_P-type"/>
    <property type="match status" value="1"/>
</dbReference>
<keyword evidence="1" id="KW-0479">Metal-binding</keyword>
<dbReference type="InterPro" id="IPR036291">
    <property type="entry name" value="NAD(P)-bd_dom_sf"/>
</dbReference>
<keyword evidence="6" id="KW-1185">Reference proteome</keyword>
<dbReference type="GO" id="GO:0016887">
    <property type="term" value="F:ATP hydrolysis activity"/>
    <property type="evidence" value="ECO:0007669"/>
    <property type="project" value="InterPro"/>
</dbReference>
<name>A0AA35YNJ6_LACSI</name>
<dbReference type="SUPFAM" id="SSF51735">
    <property type="entry name" value="NAD(P)-binding Rossmann-fold domains"/>
    <property type="match status" value="1"/>
</dbReference>
<evidence type="ECO:0000313" key="5">
    <source>
        <dbReference type="EMBL" id="CAI9277174.1"/>
    </source>
</evidence>
<dbReference type="GO" id="GO:0046872">
    <property type="term" value="F:metal ion binding"/>
    <property type="evidence" value="ECO:0007669"/>
    <property type="project" value="UniProtKB-KW"/>
</dbReference>
<dbReference type="InterPro" id="IPR001757">
    <property type="entry name" value="P_typ_ATPase"/>
</dbReference>
<keyword evidence="2" id="KW-0460">Magnesium</keyword>
<dbReference type="PANTHER" id="PTHR24093:SF532">
    <property type="entry name" value="CALCIUM-TRANSPORTING ATPASE"/>
    <property type="match status" value="1"/>
</dbReference>
<dbReference type="PANTHER" id="PTHR24093">
    <property type="entry name" value="CATION TRANSPORTING ATPASE"/>
    <property type="match status" value="1"/>
</dbReference>
<feature type="transmembrane region" description="Helical" evidence="3">
    <location>
        <begin position="251"/>
        <end position="273"/>
    </location>
</feature>
<protein>
    <recommendedName>
        <fullName evidence="4">Cation-transporting P-type ATPase C-terminal domain-containing protein</fullName>
    </recommendedName>
</protein>
<evidence type="ECO:0000256" key="1">
    <source>
        <dbReference type="ARBA" id="ARBA00022723"/>
    </source>
</evidence>
<dbReference type="Pfam" id="PF00689">
    <property type="entry name" value="Cation_ATPase_C"/>
    <property type="match status" value="2"/>
</dbReference>
<dbReference type="Proteomes" id="UP001177003">
    <property type="component" value="Chromosome 3"/>
</dbReference>
<feature type="domain" description="Cation-transporting P-type ATPase C-terminal" evidence="4">
    <location>
        <begin position="232"/>
        <end position="302"/>
    </location>
</feature>
<dbReference type="GO" id="GO:0005886">
    <property type="term" value="C:plasma membrane"/>
    <property type="evidence" value="ECO:0007669"/>
    <property type="project" value="TreeGrafter"/>
</dbReference>
<keyword evidence="3" id="KW-0812">Transmembrane</keyword>
<evidence type="ECO:0000256" key="3">
    <source>
        <dbReference type="SAM" id="Phobius"/>
    </source>
</evidence>
<dbReference type="GO" id="GO:0005524">
    <property type="term" value="F:ATP binding"/>
    <property type="evidence" value="ECO:0007669"/>
    <property type="project" value="InterPro"/>
</dbReference>
<evidence type="ECO:0000313" key="6">
    <source>
        <dbReference type="Proteomes" id="UP001177003"/>
    </source>
</evidence>
<accession>A0AA35YNJ6</accession>
<proteinExistence type="predicted"/>
<sequence>METLISNYRVFEIPTARPEVKEAVEICLAVGITVCMVTGDNINTTRAIANECGILTEGGLAIEGPVFRAKSTAKNHELAPRIQVMARLSPTDQLKFVEHLWGLSEVVAVTVDGTNDAPTLHESDIGFAMGITGTKVAKEQADVIVLDDDFETIIKVAKWGRAVYLNIQKFVQFQLTVNIVALMINFVSACITESAPLTTMQLLWVNLIMDTLGALALATEPPNDGLMNKPPVFNEVNSRDIHKINVFHGMLSSWIFVSVMVSTVVFQVIILEFLGTFASTVPLDLELWALSIAIELGLITLMDSELENPIGATFEEDLDKMLPKCDIIVINTPLTEKTRWGIVEMIYFWCVLGYSGDIWYPQPAPKDHPWRYMPNQAMTPHIYGTIVDAHV</sequence>
<dbReference type="InterPro" id="IPR006068">
    <property type="entry name" value="ATPase_P-typ_cation-transptr_C"/>
</dbReference>
<keyword evidence="3" id="KW-1133">Transmembrane helix</keyword>
<dbReference type="GO" id="GO:0005388">
    <property type="term" value="F:P-type calcium transporter activity"/>
    <property type="evidence" value="ECO:0007669"/>
    <property type="project" value="TreeGrafter"/>
</dbReference>
<dbReference type="PRINTS" id="PR00120">
    <property type="entry name" value="HATPASE"/>
</dbReference>
<dbReference type="Gene3D" id="3.40.50.720">
    <property type="entry name" value="NAD(P)-binding Rossmann-like Domain"/>
    <property type="match status" value="1"/>
</dbReference>
<dbReference type="InterPro" id="IPR023214">
    <property type="entry name" value="HAD_sf"/>
</dbReference>
<dbReference type="SUPFAM" id="SSF56784">
    <property type="entry name" value="HAD-like"/>
    <property type="match status" value="1"/>
</dbReference>
<dbReference type="Gene3D" id="1.20.1110.10">
    <property type="entry name" value="Calcium-transporting ATPase, transmembrane domain"/>
    <property type="match status" value="2"/>
</dbReference>
<evidence type="ECO:0000259" key="4">
    <source>
        <dbReference type="Pfam" id="PF00689"/>
    </source>
</evidence>
<gene>
    <name evidence="5" type="ORF">LSALG_LOCUS17114</name>
</gene>
<feature type="domain" description="Cation-transporting P-type ATPase C-terminal" evidence="4">
    <location>
        <begin position="195"/>
        <end position="231"/>
    </location>
</feature>
<evidence type="ECO:0000256" key="2">
    <source>
        <dbReference type="ARBA" id="ARBA00022842"/>
    </source>
</evidence>
<dbReference type="Gene3D" id="3.40.50.1000">
    <property type="entry name" value="HAD superfamily/HAD-like"/>
    <property type="match status" value="1"/>
</dbReference>
<dbReference type="EMBL" id="OX465079">
    <property type="protein sequence ID" value="CAI9277174.1"/>
    <property type="molecule type" value="Genomic_DNA"/>
</dbReference>
<dbReference type="AlphaFoldDB" id="A0AA35YNJ6"/>
<dbReference type="PRINTS" id="PR00119">
    <property type="entry name" value="CATATPASE"/>
</dbReference>
<dbReference type="InterPro" id="IPR036412">
    <property type="entry name" value="HAD-like_sf"/>
</dbReference>
<keyword evidence="3" id="KW-0472">Membrane</keyword>
<organism evidence="5 6">
    <name type="scientific">Lactuca saligna</name>
    <name type="common">Willowleaf lettuce</name>
    <dbReference type="NCBI Taxonomy" id="75948"/>
    <lineage>
        <taxon>Eukaryota</taxon>
        <taxon>Viridiplantae</taxon>
        <taxon>Streptophyta</taxon>
        <taxon>Embryophyta</taxon>
        <taxon>Tracheophyta</taxon>
        <taxon>Spermatophyta</taxon>
        <taxon>Magnoliopsida</taxon>
        <taxon>eudicotyledons</taxon>
        <taxon>Gunneridae</taxon>
        <taxon>Pentapetalae</taxon>
        <taxon>asterids</taxon>
        <taxon>campanulids</taxon>
        <taxon>Asterales</taxon>
        <taxon>Asteraceae</taxon>
        <taxon>Cichorioideae</taxon>
        <taxon>Cichorieae</taxon>
        <taxon>Lactucinae</taxon>
        <taxon>Lactuca</taxon>
    </lineage>
</organism>